<gene>
    <name evidence="3" type="ORF">Q8X39_04640</name>
</gene>
<reference evidence="3 4" key="1">
    <citation type="submission" date="2023-08" db="EMBL/GenBank/DDBJ databases">
        <authorList>
            <person name="Roldan D.M."/>
            <person name="Menes R.J."/>
        </authorList>
    </citation>
    <scope>NUCLEOTIDE SEQUENCE [LARGE SCALE GENOMIC DNA]</scope>
    <source>
        <strain evidence="3 4">CCM 2812</strain>
    </source>
</reference>
<dbReference type="Proteomes" id="UP001235760">
    <property type="component" value="Unassembled WGS sequence"/>
</dbReference>
<dbReference type="InterPro" id="IPR038740">
    <property type="entry name" value="BioF2-like_GNAT_dom"/>
</dbReference>
<name>A0ABT9G0A6_LEPDI</name>
<proteinExistence type="predicted"/>
<evidence type="ECO:0000313" key="4">
    <source>
        <dbReference type="Proteomes" id="UP001235760"/>
    </source>
</evidence>
<evidence type="ECO:0000259" key="2">
    <source>
        <dbReference type="Pfam" id="PF13480"/>
    </source>
</evidence>
<dbReference type="EC" id="2.3.1.-" evidence="3"/>
<organism evidence="3 4">
    <name type="scientific">Leptothrix discophora</name>
    <dbReference type="NCBI Taxonomy" id="89"/>
    <lineage>
        <taxon>Bacteria</taxon>
        <taxon>Pseudomonadati</taxon>
        <taxon>Pseudomonadota</taxon>
        <taxon>Betaproteobacteria</taxon>
        <taxon>Burkholderiales</taxon>
        <taxon>Sphaerotilaceae</taxon>
        <taxon>Leptothrix</taxon>
    </lineage>
</organism>
<evidence type="ECO:0000256" key="1">
    <source>
        <dbReference type="SAM" id="MobiDB-lite"/>
    </source>
</evidence>
<keyword evidence="4" id="KW-1185">Reference proteome</keyword>
<feature type="compositionally biased region" description="Low complexity" evidence="1">
    <location>
        <begin position="382"/>
        <end position="397"/>
    </location>
</feature>
<feature type="domain" description="BioF2-like acetyltransferase" evidence="2">
    <location>
        <begin position="177"/>
        <end position="323"/>
    </location>
</feature>
<sequence length="397" mass="44068">MYDDKKWSFRVTQGTKGLQDLLEEWQALTDAWPEPARLEHLHMAEWARAYAHHLAPSPGRLIWASVRHGGRLVALLPLERTGRRSLRLLTNEHLYLADVVTAEDVRALWPALWRWLQHDAGIAWTRLEIGRLRADAWLAEGLRLCPPQRMFDNAVGGSADLDVDRSYDALLKSASANHRSSLGRGQKKAAALGTLRYESHATPQALAEALPHFMAVEVSGWKGEQGGAIACRPEWQAFYGELTQTLGTRGGQPGPRDHCEIDLLWLDDLPVATIFWLRTGMTLALQKIAYREDLAAVGPGKLILARALERACADPALRRISFITRCPWADGWRTQVTPVTAHIVYADHLRGRLAGRVRELARWAKAALKAWRFGRRPPATPPADAGPAGPAEPAGPA</sequence>
<protein>
    <submittedName>
        <fullName evidence="3">GNAT family N-acetyltransferase</fullName>
        <ecNumber evidence="3">2.3.1.-</ecNumber>
    </submittedName>
</protein>
<keyword evidence="3" id="KW-0012">Acyltransferase</keyword>
<comment type="caution">
    <text evidence="3">The sequence shown here is derived from an EMBL/GenBank/DDBJ whole genome shotgun (WGS) entry which is preliminary data.</text>
</comment>
<dbReference type="SUPFAM" id="SSF55729">
    <property type="entry name" value="Acyl-CoA N-acyltransferases (Nat)"/>
    <property type="match status" value="1"/>
</dbReference>
<dbReference type="GO" id="GO:0016746">
    <property type="term" value="F:acyltransferase activity"/>
    <property type="evidence" value="ECO:0007669"/>
    <property type="project" value="UniProtKB-KW"/>
</dbReference>
<dbReference type="EMBL" id="JAUZEE010000002">
    <property type="protein sequence ID" value="MDP4299911.1"/>
    <property type="molecule type" value="Genomic_DNA"/>
</dbReference>
<dbReference type="Pfam" id="PF13480">
    <property type="entry name" value="Acetyltransf_6"/>
    <property type="match status" value="1"/>
</dbReference>
<accession>A0ABT9G0A6</accession>
<feature type="region of interest" description="Disordered" evidence="1">
    <location>
        <begin position="374"/>
        <end position="397"/>
    </location>
</feature>
<evidence type="ECO:0000313" key="3">
    <source>
        <dbReference type="EMBL" id="MDP4299911.1"/>
    </source>
</evidence>
<keyword evidence="3" id="KW-0808">Transferase</keyword>
<dbReference type="RefSeq" id="WP_305748467.1">
    <property type="nucleotide sequence ID" value="NZ_JAUZEE010000002.1"/>
</dbReference>
<dbReference type="InterPro" id="IPR016181">
    <property type="entry name" value="Acyl_CoA_acyltransferase"/>
</dbReference>